<reference evidence="2" key="1">
    <citation type="submission" date="2018-01" db="EMBL/GenBank/DDBJ databases">
        <title>Draft Genome Sequence of the Radioresistant Bacterium Deinococcus aerius TR0125, Isolated from the Higher Atmosphere above Japan.</title>
        <authorList>
            <person name="Satoh K."/>
            <person name="Arai H."/>
            <person name="Sanzen T."/>
            <person name="Kawaguchi Y."/>
            <person name="Hayashi H."/>
            <person name="Yokobori S."/>
            <person name="Yamagishi A."/>
            <person name="Oono Y."/>
            <person name="Narumi I."/>
        </authorList>
    </citation>
    <scope>NUCLEOTIDE SEQUENCE [LARGE SCALE GENOMIC DNA]</scope>
    <source>
        <strain evidence="2">TR0125</strain>
    </source>
</reference>
<keyword evidence="2" id="KW-1185">Reference proteome</keyword>
<organism evidence="1 2">
    <name type="scientific">Deinococcus aerius</name>
    <dbReference type="NCBI Taxonomy" id="200253"/>
    <lineage>
        <taxon>Bacteria</taxon>
        <taxon>Thermotogati</taxon>
        <taxon>Deinococcota</taxon>
        <taxon>Deinococci</taxon>
        <taxon>Deinococcales</taxon>
        <taxon>Deinococcaceae</taxon>
        <taxon>Deinococcus</taxon>
    </lineage>
</organism>
<dbReference type="AlphaFoldDB" id="A0A2I9CUD8"/>
<dbReference type="RefSeq" id="WP_103128878.1">
    <property type="nucleotide sequence ID" value="NZ_BFAG01000004.1"/>
</dbReference>
<proteinExistence type="predicted"/>
<name>A0A2I9CUD8_9DEIO</name>
<evidence type="ECO:0000313" key="2">
    <source>
        <dbReference type="Proteomes" id="UP000236569"/>
    </source>
</evidence>
<dbReference type="OrthoDB" id="7185309at2"/>
<evidence type="ECO:0008006" key="3">
    <source>
        <dbReference type="Google" id="ProtNLM"/>
    </source>
</evidence>
<dbReference type="EMBL" id="BFAG01000004">
    <property type="protein sequence ID" value="GBF05459.1"/>
    <property type="molecule type" value="Genomic_DNA"/>
</dbReference>
<protein>
    <recommendedName>
        <fullName evidence="3">Lipoprotein</fullName>
    </recommendedName>
</protein>
<dbReference type="Proteomes" id="UP000236569">
    <property type="component" value="Unassembled WGS sequence"/>
</dbReference>
<evidence type="ECO:0000313" key="1">
    <source>
        <dbReference type="EMBL" id="GBF05459.1"/>
    </source>
</evidence>
<comment type="caution">
    <text evidence="1">The sequence shown here is derived from an EMBL/GenBank/DDBJ whole genome shotgun (WGS) entry which is preliminary data.</text>
</comment>
<dbReference type="PROSITE" id="PS51257">
    <property type="entry name" value="PROKAR_LIPOPROTEIN"/>
    <property type="match status" value="1"/>
</dbReference>
<accession>A0A2I9CUD8</accession>
<sequence>MKRLALLLPLALAACGHVVVPPGALPPLRESALGETLVLSGMAQNWTAGQTAQIRFEQTPVGTVRADGTFGVSIQASPSSLAEPLPWLLPTPAGGEERACALQTVTLSDAQARMYRLDSFLLLTGAAQSLGPQTSPAVPAPLLLREQGDTKVVLVYADRDVRVSGQKSCTGKFWPWNASSADWAQGSSINVFLRRGWNTVTLTQKYLGENKWQLVVQGGETEPPTPWRYNGVPLLGGGA</sequence>
<gene>
    <name evidence="1" type="ORF">DAERI_040219</name>
</gene>